<evidence type="ECO:0000313" key="1">
    <source>
        <dbReference type="Proteomes" id="UP000887564"/>
    </source>
</evidence>
<dbReference type="WBParaSite" id="PEQ_0001322401-mRNA-1">
    <property type="protein sequence ID" value="PEQ_0001322401-mRNA-1"/>
    <property type="gene ID" value="PEQ_0001322401"/>
</dbReference>
<dbReference type="Proteomes" id="UP000887564">
    <property type="component" value="Unplaced"/>
</dbReference>
<organism evidence="1 2">
    <name type="scientific">Parascaris equorum</name>
    <name type="common">Equine roundworm</name>
    <dbReference type="NCBI Taxonomy" id="6256"/>
    <lineage>
        <taxon>Eukaryota</taxon>
        <taxon>Metazoa</taxon>
        <taxon>Ecdysozoa</taxon>
        <taxon>Nematoda</taxon>
        <taxon>Chromadorea</taxon>
        <taxon>Rhabditida</taxon>
        <taxon>Spirurina</taxon>
        <taxon>Ascaridomorpha</taxon>
        <taxon>Ascaridoidea</taxon>
        <taxon>Ascarididae</taxon>
        <taxon>Parascaris</taxon>
    </lineage>
</organism>
<reference evidence="2" key="1">
    <citation type="submission" date="2022-11" db="UniProtKB">
        <authorList>
            <consortium name="WormBaseParasite"/>
        </authorList>
    </citation>
    <scope>IDENTIFICATION</scope>
</reference>
<accession>A0A914S7Q4</accession>
<evidence type="ECO:0000313" key="2">
    <source>
        <dbReference type="WBParaSite" id="PEQ_0001322401-mRNA-1"/>
    </source>
</evidence>
<proteinExistence type="predicted"/>
<name>A0A914S7Q4_PAREQ</name>
<protein>
    <submittedName>
        <fullName evidence="2">Uncharacterized protein</fullName>
    </submittedName>
</protein>
<dbReference type="AlphaFoldDB" id="A0A914S7Q4"/>
<keyword evidence="1" id="KW-1185">Reference proteome</keyword>
<sequence length="161" mass="17667">MRANRGRGFSVGSFISSATAFTIAWKVLREELLAFCANAGQLKKNVRHGTRHLNYKGDYVIKGSSIAVCAAAPRDYSDYSPRLMPKGNYTEDHTFPRKIAASSQRFDSYSPRQALASGLDALNLNKMNVNPEMMDAAWHAFWTTLNSGSPGNSSTPSGGKW</sequence>